<keyword evidence="2" id="KW-1185">Reference proteome</keyword>
<dbReference type="VEuPathDB" id="FungiDB:VP01_2673g1"/>
<name>A0A0L6V3Z9_9BASI</name>
<organism evidence="1 2">
    <name type="scientific">Puccinia sorghi</name>
    <dbReference type="NCBI Taxonomy" id="27349"/>
    <lineage>
        <taxon>Eukaryota</taxon>
        <taxon>Fungi</taxon>
        <taxon>Dikarya</taxon>
        <taxon>Basidiomycota</taxon>
        <taxon>Pucciniomycotina</taxon>
        <taxon>Pucciniomycetes</taxon>
        <taxon>Pucciniales</taxon>
        <taxon>Pucciniaceae</taxon>
        <taxon>Puccinia</taxon>
    </lineage>
</organism>
<protein>
    <submittedName>
        <fullName evidence="1">Uncharacterized protein</fullName>
    </submittedName>
</protein>
<dbReference type="EMBL" id="LAVV01007583">
    <property type="protein sequence ID" value="KNZ55449.1"/>
    <property type="molecule type" value="Genomic_DNA"/>
</dbReference>
<reference evidence="1 2" key="1">
    <citation type="submission" date="2015-08" db="EMBL/GenBank/DDBJ databases">
        <title>Next Generation Sequencing and Analysis of the Genome of Puccinia sorghi L Schw, the Causal Agent of Maize Common Rust.</title>
        <authorList>
            <person name="Rochi L."/>
            <person name="Burguener G."/>
            <person name="Darino M."/>
            <person name="Turjanski A."/>
            <person name="Kreff E."/>
            <person name="Dieguez M.J."/>
            <person name="Sacco F."/>
        </authorList>
    </citation>
    <scope>NUCLEOTIDE SEQUENCE [LARGE SCALE GENOMIC DNA]</scope>
    <source>
        <strain evidence="1 2">RO10H11247</strain>
    </source>
</reference>
<dbReference type="Proteomes" id="UP000037035">
    <property type="component" value="Unassembled WGS sequence"/>
</dbReference>
<comment type="caution">
    <text evidence="1">The sequence shown here is derived from an EMBL/GenBank/DDBJ whole genome shotgun (WGS) entry which is preliminary data.</text>
</comment>
<sequence length="349" mass="40499">MLHQMRVVWNHLSLIHATLYRSGRLNEPLLTSFQPVNFNLSCNLENGIYCVLKEIIPKWGSRGRNWKKEVPTRCILLQQSCPRFPGNTSIFSLVGLKNNTKYKRNYLLLEDFLCSLTRILRSQIIILSSVYGTLVFSTPKPSTSDTKITLYHPRFINKYDQKGHEINPFKTIKYIYRVQSQRCSHRLGCKCIECWLYQACMYDLERMGSILEIIGDPSLKTNMSSPVRLLNGRCIEKKHKDSIKNNNYRTINCEKTFSTVCSGHTTAPAKLPSKLHLFAFVDFLEQSLCSGSDTKSFVGLSACQLQAFEHFLQKDDFLHFLLNIKRTVTVYRKICRRNKHINIYINLTH</sequence>
<evidence type="ECO:0000313" key="1">
    <source>
        <dbReference type="EMBL" id="KNZ55449.1"/>
    </source>
</evidence>
<evidence type="ECO:0000313" key="2">
    <source>
        <dbReference type="Proteomes" id="UP000037035"/>
    </source>
</evidence>
<accession>A0A0L6V3Z9</accession>
<proteinExistence type="predicted"/>
<gene>
    <name evidence="1" type="ORF">VP01_2673g1</name>
</gene>
<dbReference type="AlphaFoldDB" id="A0A0L6V3Z9"/>